<dbReference type="GO" id="GO:0007172">
    <property type="term" value="P:signal complex assembly"/>
    <property type="evidence" value="ECO:0007669"/>
    <property type="project" value="InterPro"/>
</dbReference>
<keyword evidence="3" id="KW-1185">Reference proteome</keyword>
<evidence type="ECO:0000259" key="1">
    <source>
        <dbReference type="Pfam" id="PF03623"/>
    </source>
</evidence>
<dbReference type="EMBL" id="KZ150742">
    <property type="protein sequence ID" value="PZC70343.1"/>
    <property type="molecule type" value="Genomic_DNA"/>
</dbReference>
<dbReference type="GO" id="GO:0005925">
    <property type="term" value="C:focal adhesion"/>
    <property type="evidence" value="ECO:0007669"/>
    <property type="project" value="InterPro"/>
</dbReference>
<dbReference type="Pfam" id="PF03623">
    <property type="entry name" value="Focal_AT"/>
    <property type="match status" value="1"/>
</dbReference>
<protein>
    <recommendedName>
        <fullName evidence="1">Focal AT domain-containing protein</fullName>
    </recommendedName>
</protein>
<sequence length="82" mass="9134">MLQRAWCGAEAAGLLAAVRAVGHDLRELCATVDKVVVPFPQHAQREVEMAHQVLSKDMAALVEAMRLAIQYHNTTLHHDYTK</sequence>
<dbReference type="InterPro" id="IPR005189">
    <property type="entry name" value="Focal_adhesion_kin_target_dom"/>
</dbReference>
<proteinExistence type="predicted"/>
<evidence type="ECO:0000313" key="3">
    <source>
        <dbReference type="Proteomes" id="UP000249218"/>
    </source>
</evidence>
<dbReference type="InterPro" id="IPR036137">
    <property type="entry name" value="Focal_adhe_kin_target_dom_sf"/>
</dbReference>
<evidence type="ECO:0000313" key="2">
    <source>
        <dbReference type="EMBL" id="PZC70343.1"/>
    </source>
</evidence>
<organism evidence="2 3">
    <name type="scientific">Helicoverpa armigera</name>
    <name type="common">Cotton bollworm</name>
    <name type="synonym">Heliothis armigera</name>
    <dbReference type="NCBI Taxonomy" id="29058"/>
    <lineage>
        <taxon>Eukaryota</taxon>
        <taxon>Metazoa</taxon>
        <taxon>Ecdysozoa</taxon>
        <taxon>Arthropoda</taxon>
        <taxon>Hexapoda</taxon>
        <taxon>Insecta</taxon>
        <taxon>Pterygota</taxon>
        <taxon>Neoptera</taxon>
        <taxon>Endopterygota</taxon>
        <taxon>Lepidoptera</taxon>
        <taxon>Glossata</taxon>
        <taxon>Ditrysia</taxon>
        <taxon>Noctuoidea</taxon>
        <taxon>Noctuidae</taxon>
        <taxon>Heliothinae</taxon>
        <taxon>Helicoverpa</taxon>
    </lineage>
</organism>
<dbReference type="OrthoDB" id="9976756at2759"/>
<dbReference type="Proteomes" id="UP000249218">
    <property type="component" value="Unassembled WGS sequence"/>
</dbReference>
<gene>
    <name evidence="2" type="primary">HaOG203911</name>
    <name evidence="2" type="ORF">B5X24_HaOG203911</name>
</gene>
<feature type="domain" description="Focal AT" evidence="1">
    <location>
        <begin position="9"/>
        <end position="82"/>
    </location>
</feature>
<dbReference type="GO" id="GO:0004713">
    <property type="term" value="F:protein tyrosine kinase activity"/>
    <property type="evidence" value="ECO:0007669"/>
    <property type="project" value="InterPro"/>
</dbReference>
<name>A0A2W1BFA2_HELAM</name>
<dbReference type="Gene3D" id="1.20.120.330">
    <property type="entry name" value="Nucleotidyltransferases domain 2"/>
    <property type="match status" value="1"/>
</dbReference>
<reference evidence="2 3" key="1">
    <citation type="journal article" date="2017" name="BMC Biol.">
        <title>Genomic innovations, transcriptional plasticity and gene loss underlying the evolution and divergence of two highly polyphagous and invasive Helicoverpa pest species.</title>
        <authorList>
            <person name="Pearce S.L."/>
            <person name="Clarke D.F."/>
            <person name="East P.D."/>
            <person name="Elfekih S."/>
            <person name="Gordon K.H."/>
            <person name="Jermiin L.S."/>
            <person name="McGaughran A."/>
            <person name="Oakeshott J.G."/>
            <person name="Papanikolaou A."/>
            <person name="Perera O.P."/>
            <person name="Rane R.V."/>
            <person name="Richards S."/>
            <person name="Tay W.T."/>
            <person name="Walsh T.K."/>
            <person name="Anderson A."/>
            <person name="Anderson C.J."/>
            <person name="Asgari S."/>
            <person name="Board P.G."/>
            <person name="Bretschneider A."/>
            <person name="Campbell P.M."/>
            <person name="Chertemps T."/>
            <person name="Christeller J.T."/>
            <person name="Coppin C.W."/>
            <person name="Downes S.J."/>
            <person name="Duan G."/>
            <person name="Farnsworth C.A."/>
            <person name="Good R.T."/>
            <person name="Han L.B."/>
            <person name="Han Y.C."/>
            <person name="Hatje K."/>
            <person name="Horne I."/>
            <person name="Huang Y.P."/>
            <person name="Hughes D.S."/>
            <person name="Jacquin-Joly E."/>
            <person name="James W."/>
            <person name="Jhangiani S."/>
            <person name="Kollmar M."/>
            <person name="Kuwar S.S."/>
            <person name="Li S."/>
            <person name="Liu N.Y."/>
            <person name="Maibeche M.T."/>
            <person name="Miller J.R."/>
            <person name="Montagne N."/>
            <person name="Perry T."/>
            <person name="Qu J."/>
            <person name="Song S.V."/>
            <person name="Sutton G.G."/>
            <person name="Vogel H."/>
            <person name="Walenz B.P."/>
            <person name="Xu W."/>
            <person name="Zhang H.J."/>
            <person name="Zou Z."/>
            <person name="Batterham P."/>
            <person name="Edwards O.R."/>
            <person name="Feyereisen R."/>
            <person name="Gibbs R.A."/>
            <person name="Heckel D.G."/>
            <person name="McGrath A."/>
            <person name="Robin C."/>
            <person name="Scherer S.E."/>
            <person name="Worley K.C."/>
            <person name="Wu Y.D."/>
        </authorList>
    </citation>
    <scope>NUCLEOTIDE SEQUENCE [LARGE SCALE GENOMIC DNA]</scope>
    <source>
        <strain evidence="2">Harm_GR_Male_#8</strain>
        <tissue evidence="2">Whole organism</tissue>
    </source>
</reference>
<dbReference type="SUPFAM" id="SSF68993">
    <property type="entry name" value="FAT domain of focal adhesion kinase"/>
    <property type="match status" value="1"/>
</dbReference>
<dbReference type="AlphaFoldDB" id="A0A2W1BFA2"/>
<accession>A0A2W1BFA2</accession>